<sequence length="452" mass="49469">MKTQLPKLGPAIVLVGRTNVGKSLLFNRILEESKALVSPLPGTTRDRNFGTTTWRGVTLTLVDTGGLDISPESDIEVNVIRQAELAMGEADLILLIIDLQTGPLPQDALLAKTLHRRKGASIILVGNKADNPRFRRKAGDRDWLRLGMGAPLAVSASNGSGVGDLLDLVVSRFPEVATSHPGEAAKIAIVGKPNVGKSSLLNSLLGEERAIVSSIAGTTREPADTLVIKDEKPFILVDTVGIRRRARVAPGLERSGVERSFLAMERAEVVFFVLDVSKEVTMQDRALGELIQESMRAVVVVANKWDLVPGKTSETMLRAEENLSLSLPHLSFAPIRFVSAKTGERVSALYDDALAAKSRWENAIDAKTLDSFFRQALSRQKPRAGRGVRHPYIYSMKQVDTRPPTFLLAVRGEKTTLHPSYLSYLENRLREQFDLVGTPVRILAKAVKPPKR</sequence>
<keyword evidence="6 8" id="KW-0342">GTP-binding</keyword>
<dbReference type="AlphaFoldDB" id="A0A1F7U7P6"/>
<accession>A0A1F7U7P6</accession>
<dbReference type="InterPro" id="IPR031166">
    <property type="entry name" value="G_ENGA"/>
</dbReference>
<keyword evidence="4 10" id="KW-0677">Repeat</keyword>
<feature type="binding site" evidence="8">
    <location>
        <begin position="16"/>
        <end position="23"/>
    </location>
    <ligand>
        <name>GTP</name>
        <dbReference type="ChEBI" id="CHEBI:37565"/>
        <label>1</label>
    </ligand>
</feature>
<dbReference type="GO" id="GO:0005525">
    <property type="term" value="F:GTP binding"/>
    <property type="evidence" value="ECO:0007669"/>
    <property type="project" value="UniProtKB-UniRule"/>
</dbReference>
<dbReference type="InterPro" id="IPR006073">
    <property type="entry name" value="GTP-bd"/>
</dbReference>
<evidence type="ECO:0000256" key="6">
    <source>
        <dbReference type="ARBA" id="ARBA00023134"/>
    </source>
</evidence>
<dbReference type="NCBIfam" id="TIGR03594">
    <property type="entry name" value="GTPase_EngA"/>
    <property type="match status" value="1"/>
</dbReference>
<dbReference type="Proteomes" id="UP000176303">
    <property type="component" value="Unassembled WGS sequence"/>
</dbReference>
<dbReference type="NCBIfam" id="TIGR00231">
    <property type="entry name" value="small_GTP"/>
    <property type="match status" value="2"/>
</dbReference>
<keyword evidence="5 8" id="KW-0547">Nucleotide-binding</keyword>
<evidence type="ECO:0000256" key="9">
    <source>
        <dbReference type="PROSITE-ProRule" id="PRU01049"/>
    </source>
</evidence>
<feature type="binding site" evidence="8">
    <location>
        <begin position="191"/>
        <end position="198"/>
    </location>
    <ligand>
        <name>GTP</name>
        <dbReference type="ChEBI" id="CHEBI:37565"/>
        <label>2</label>
    </ligand>
</feature>
<dbReference type="PROSITE" id="PS51712">
    <property type="entry name" value="G_ENGA"/>
    <property type="match status" value="1"/>
</dbReference>
<evidence type="ECO:0000313" key="13">
    <source>
        <dbReference type="Proteomes" id="UP000176303"/>
    </source>
</evidence>
<evidence type="ECO:0000256" key="3">
    <source>
        <dbReference type="ARBA" id="ARBA00022517"/>
    </source>
</evidence>
<feature type="binding site" evidence="8">
    <location>
        <begin position="303"/>
        <end position="306"/>
    </location>
    <ligand>
        <name>GTP</name>
        <dbReference type="ChEBI" id="CHEBI:37565"/>
        <label>2</label>
    </ligand>
</feature>
<name>A0A1F7U7P6_9BACT</name>
<evidence type="ECO:0000256" key="2">
    <source>
        <dbReference type="ARBA" id="ARBA00020953"/>
    </source>
</evidence>
<dbReference type="InterPro" id="IPR005225">
    <property type="entry name" value="Small_GTP-bd"/>
</dbReference>
<dbReference type="GO" id="GO:0042254">
    <property type="term" value="P:ribosome biogenesis"/>
    <property type="evidence" value="ECO:0007669"/>
    <property type="project" value="UniProtKB-KW"/>
</dbReference>
<dbReference type="PRINTS" id="PR00326">
    <property type="entry name" value="GTP1OBG"/>
</dbReference>
<dbReference type="SUPFAM" id="SSF52540">
    <property type="entry name" value="P-loop containing nucleoside triphosphate hydrolases"/>
    <property type="match status" value="2"/>
</dbReference>
<comment type="similarity">
    <text evidence="1 8 9 10">Belongs to the TRAFAC class TrmE-Era-EngA-EngB-Septin-like GTPase superfamily. EngA (Der) GTPase family.</text>
</comment>
<keyword evidence="3 8" id="KW-0690">Ribosome biogenesis</keyword>
<feature type="binding site" evidence="8">
    <location>
        <begin position="63"/>
        <end position="67"/>
    </location>
    <ligand>
        <name>GTP</name>
        <dbReference type="ChEBI" id="CHEBI:37565"/>
        <label>1</label>
    </ligand>
</feature>
<feature type="binding site" evidence="8">
    <location>
        <begin position="127"/>
        <end position="130"/>
    </location>
    <ligand>
        <name>GTP</name>
        <dbReference type="ChEBI" id="CHEBI:37565"/>
        <label>1</label>
    </ligand>
</feature>
<evidence type="ECO:0000256" key="7">
    <source>
        <dbReference type="ARBA" id="ARBA00032345"/>
    </source>
</evidence>
<evidence type="ECO:0000313" key="12">
    <source>
        <dbReference type="EMBL" id="OGL74251.1"/>
    </source>
</evidence>
<dbReference type="InterPro" id="IPR027417">
    <property type="entry name" value="P-loop_NTPase"/>
</dbReference>
<evidence type="ECO:0000256" key="1">
    <source>
        <dbReference type="ARBA" id="ARBA00008279"/>
    </source>
</evidence>
<feature type="domain" description="EngA-type G" evidence="11">
    <location>
        <begin position="185"/>
        <end position="361"/>
    </location>
</feature>
<evidence type="ECO:0000259" key="11">
    <source>
        <dbReference type="PROSITE" id="PS51712"/>
    </source>
</evidence>
<comment type="caution">
    <text evidence="12">The sequence shown here is derived from an EMBL/GenBank/DDBJ whole genome shotgun (WGS) entry which is preliminary data.</text>
</comment>
<dbReference type="EMBL" id="MGDZ01000004">
    <property type="protein sequence ID" value="OGL74251.1"/>
    <property type="molecule type" value="Genomic_DNA"/>
</dbReference>
<dbReference type="InterPro" id="IPR015946">
    <property type="entry name" value="KH_dom-like_a/b"/>
</dbReference>
<gene>
    <name evidence="8" type="primary">der</name>
    <name evidence="12" type="ORF">A3D72_03695</name>
</gene>
<protein>
    <recommendedName>
        <fullName evidence="2 8">GTPase Der</fullName>
    </recommendedName>
    <alternativeName>
        <fullName evidence="7 8">GTP-binding protein EngA</fullName>
    </alternativeName>
</protein>
<dbReference type="STRING" id="1802391.A3D72_03695"/>
<evidence type="ECO:0000256" key="4">
    <source>
        <dbReference type="ARBA" id="ARBA00022737"/>
    </source>
</evidence>
<comment type="function">
    <text evidence="8 10">GTPase that plays an essential role in the late steps of ribosome biogenesis.</text>
</comment>
<dbReference type="CDD" id="cd01894">
    <property type="entry name" value="EngA1"/>
    <property type="match status" value="1"/>
</dbReference>
<evidence type="ECO:0000256" key="8">
    <source>
        <dbReference type="HAMAP-Rule" id="MF_00195"/>
    </source>
</evidence>
<comment type="caution">
    <text evidence="8">Lacks conserved residue(s) required for the propagation of feature annotation.</text>
</comment>
<proteinExistence type="inferred from homology"/>
<organism evidence="12 13">
    <name type="scientific">Candidatus Uhrbacteria bacterium RIFCSPHIGHO2_02_FULL_57_19</name>
    <dbReference type="NCBI Taxonomy" id="1802391"/>
    <lineage>
        <taxon>Bacteria</taxon>
        <taxon>Candidatus Uhriibacteriota</taxon>
    </lineage>
</organism>
<reference evidence="12 13" key="1">
    <citation type="journal article" date="2016" name="Nat. Commun.">
        <title>Thousands of microbial genomes shed light on interconnected biogeochemical processes in an aquifer system.</title>
        <authorList>
            <person name="Anantharaman K."/>
            <person name="Brown C.T."/>
            <person name="Hug L.A."/>
            <person name="Sharon I."/>
            <person name="Castelle C.J."/>
            <person name="Probst A.J."/>
            <person name="Thomas B.C."/>
            <person name="Singh A."/>
            <person name="Wilkins M.J."/>
            <person name="Karaoz U."/>
            <person name="Brodie E.L."/>
            <person name="Williams K.H."/>
            <person name="Hubbard S.S."/>
            <person name="Banfield J.F."/>
        </authorList>
    </citation>
    <scope>NUCLEOTIDE SEQUENCE [LARGE SCALE GENOMIC DNA]</scope>
</reference>
<dbReference type="PANTHER" id="PTHR43834:SF6">
    <property type="entry name" value="GTPASE DER"/>
    <property type="match status" value="1"/>
</dbReference>
<dbReference type="PANTHER" id="PTHR43834">
    <property type="entry name" value="GTPASE DER"/>
    <property type="match status" value="1"/>
</dbReference>
<dbReference type="Gene3D" id="3.30.300.20">
    <property type="match status" value="1"/>
</dbReference>
<dbReference type="HAMAP" id="MF_00195">
    <property type="entry name" value="GTPase_Der"/>
    <property type="match status" value="1"/>
</dbReference>
<dbReference type="Pfam" id="PF14714">
    <property type="entry name" value="KH_dom-like"/>
    <property type="match status" value="1"/>
</dbReference>
<dbReference type="FunFam" id="3.40.50.300:FF:000494">
    <property type="entry name" value="tRNA modification GTPase MnmE"/>
    <property type="match status" value="1"/>
</dbReference>
<dbReference type="Pfam" id="PF01926">
    <property type="entry name" value="MMR_HSR1"/>
    <property type="match status" value="2"/>
</dbReference>
<dbReference type="InterPro" id="IPR016484">
    <property type="entry name" value="GTPase_Der"/>
</dbReference>
<dbReference type="PIRSF" id="PIRSF006485">
    <property type="entry name" value="GTP-binding_EngA"/>
    <property type="match status" value="1"/>
</dbReference>
<dbReference type="InterPro" id="IPR032859">
    <property type="entry name" value="KH_dom-like"/>
</dbReference>
<evidence type="ECO:0000256" key="10">
    <source>
        <dbReference type="RuleBase" id="RU004481"/>
    </source>
</evidence>
<evidence type="ECO:0000256" key="5">
    <source>
        <dbReference type="ARBA" id="ARBA00022741"/>
    </source>
</evidence>
<comment type="subunit">
    <text evidence="8">Associates with the 50S ribosomal subunit.</text>
</comment>
<dbReference type="CDD" id="cd01895">
    <property type="entry name" value="EngA2"/>
    <property type="match status" value="1"/>
</dbReference>
<dbReference type="Gene3D" id="3.40.50.300">
    <property type="entry name" value="P-loop containing nucleotide triphosphate hydrolases"/>
    <property type="match status" value="2"/>
</dbReference>